<dbReference type="PANTHER" id="PTHR14566:SF0">
    <property type="entry name" value="CELL CYCLE REGULATOR OF NON-HOMOLOGOUS END JOINING"/>
    <property type="match status" value="1"/>
</dbReference>
<dbReference type="GO" id="GO:0005634">
    <property type="term" value="C:nucleus"/>
    <property type="evidence" value="ECO:0007669"/>
    <property type="project" value="Ensembl"/>
</dbReference>
<sequence>METLKSKNKTRVLPCWMTAQVSERRVVPVKTPKRRRMVTGPAVAAGRLGTPAMKTVYCMNEAEMVDVALGILIEVQSAVALLTLPATSSASQCRKQEKPQEQSPLVDADKLELSPICSVSPGSSSEEEDSGKDKAAWGLHPSQGQGTSSSTCRSPKEAEEEDVLKYVREIFFS</sequence>
<dbReference type="GO" id="GO:0035861">
    <property type="term" value="C:site of double-strand break"/>
    <property type="evidence" value="ECO:0007669"/>
    <property type="project" value="Ensembl"/>
</dbReference>
<dbReference type="GO" id="GO:0006303">
    <property type="term" value="P:double-strand break repair via nonhomologous end joining"/>
    <property type="evidence" value="ECO:0007669"/>
    <property type="project" value="Ensembl"/>
</dbReference>
<dbReference type="AlphaFoldDB" id="A0A287DCI1"/>
<organism evidence="2 3">
    <name type="scientific">Ictidomys tridecemlineatus</name>
    <name type="common">Thirteen-lined ground squirrel</name>
    <name type="synonym">Spermophilus tridecemlineatus</name>
    <dbReference type="NCBI Taxonomy" id="43179"/>
    <lineage>
        <taxon>Eukaryota</taxon>
        <taxon>Metazoa</taxon>
        <taxon>Chordata</taxon>
        <taxon>Craniata</taxon>
        <taxon>Vertebrata</taxon>
        <taxon>Euteleostomi</taxon>
        <taxon>Mammalia</taxon>
        <taxon>Eutheria</taxon>
        <taxon>Euarchontoglires</taxon>
        <taxon>Glires</taxon>
        <taxon>Rodentia</taxon>
        <taxon>Sciuromorpha</taxon>
        <taxon>Sciuridae</taxon>
        <taxon>Xerinae</taxon>
        <taxon>Marmotini</taxon>
        <taxon>Ictidomys</taxon>
    </lineage>
</organism>
<evidence type="ECO:0000313" key="3">
    <source>
        <dbReference type="Proteomes" id="UP000005215"/>
    </source>
</evidence>
<dbReference type="PANTHER" id="PTHR14566">
    <property type="entry name" value="CELL CYCLE REGULATOR OF NON-HOMOLOGOUS END JOINING"/>
    <property type="match status" value="1"/>
</dbReference>
<keyword evidence="3" id="KW-1185">Reference proteome</keyword>
<accession>A0A287DCI1</accession>
<dbReference type="GO" id="GO:0033152">
    <property type="term" value="P:immunoglobulin V(D)J recombination"/>
    <property type="evidence" value="ECO:0007669"/>
    <property type="project" value="Ensembl"/>
</dbReference>
<dbReference type="GO" id="GO:2001034">
    <property type="term" value="P:positive regulation of double-strand break repair via nonhomologous end joining"/>
    <property type="evidence" value="ECO:0007669"/>
    <property type="project" value="Ensembl"/>
</dbReference>
<dbReference type="GO" id="GO:0003684">
    <property type="term" value="F:damaged DNA binding"/>
    <property type="evidence" value="ECO:0007669"/>
    <property type="project" value="Ensembl"/>
</dbReference>
<dbReference type="FunCoup" id="A0A287DCI1">
    <property type="interactions" value="1730"/>
</dbReference>
<dbReference type="GO" id="GO:0005737">
    <property type="term" value="C:cytoplasm"/>
    <property type="evidence" value="ECO:0007669"/>
    <property type="project" value="Ensembl"/>
</dbReference>
<dbReference type="EMBL" id="AGTP01065886">
    <property type="status" value="NOT_ANNOTATED_CDS"/>
    <property type="molecule type" value="Genomic_DNA"/>
</dbReference>
<dbReference type="STRING" id="43179.ENSSTOP00000031248"/>
<feature type="region of interest" description="Disordered" evidence="1">
    <location>
        <begin position="90"/>
        <end position="109"/>
    </location>
</feature>
<dbReference type="GO" id="GO:2001033">
    <property type="term" value="P:negative regulation of double-strand break repair via nonhomologous end joining"/>
    <property type="evidence" value="ECO:0007669"/>
    <property type="project" value="Ensembl"/>
</dbReference>
<evidence type="ECO:0000256" key="1">
    <source>
        <dbReference type="SAM" id="MobiDB-lite"/>
    </source>
</evidence>
<feature type="region of interest" description="Disordered" evidence="1">
    <location>
        <begin position="116"/>
        <end position="160"/>
    </location>
</feature>
<dbReference type="InterPro" id="IPR028278">
    <property type="entry name" value="MRI"/>
</dbReference>
<dbReference type="GO" id="GO:1990391">
    <property type="term" value="C:DNA repair complex"/>
    <property type="evidence" value="ECO:0007669"/>
    <property type="project" value="Ensembl"/>
</dbReference>
<dbReference type="GeneTree" id="ENSGT00390000013192"/>
<proteinExistence type="predicted"/>
<dbReference type="Proteomes" id="UP000005215">
    <property type="component" value="Unassembled WGS sequence"/>
</dbReference>
<dbReference type="GO" id="GO:1990166">
    <property type="term" value="P:protein localization to site of double-strand break"/>
    <property type="evidence" value="ECO:0007669"/>
    <property type="project" value="Ensembl"/>
</dbReference>
<reference evidence="2" key="3">
    <citation type="submission" date="2025-09" db="UniProtKB">
        <authorList>
            <consortium name="Ensembl"/>
        </authorList>
    </citation>
    <scope>IDENTIFICATION</scope>
</reference>
<dbReference type="Pfam" id="PF15325">
    <property type="entry name" value="MRI"/>
    <property type="match status" value="1"/>
</dbReference>
<evidence type="ECO:0000313" key="2">
    <source>
        <dbReference type="Ensembl" id="ENSSTOP00000031248.1"/>
    </source>
</evidence>
<reference evidence="3" key="1">
    <citation type="submission" date="2011-11" db="EMBL/GenBank/DDBJ databases">
        <title>The Draft Genome of Spermophilus tridecemlineatus.</title>
        <authorList>
            <consortium name="The Broad Institute Genome Assembly &amp; Analysis Group"/>
            <consortium name="Computational R&amp;D Group"/>
            <consortium name="and Sequencing Platform"/>
            <person name="Di Palma F."/>
            <person name="Alfoldi J."/>
            <person name="Johnson J."/>
            <person name="Berlin A."/>
            <person name="Gnerre S."/>
            <person name="Jaffe D."/>
            <person name="MacCallum I."/>
            <person name="Young S."/>
            <person name="Walker B.J."/>
            <person name="Lindblad-Toh K."/>
        </authorList>
    </citation>
    <scope>NUCLEOTIDE SEQUENCE [LARGE SCALE GENOMIC DNA]</scope>
</reference>
<dbReference type="InParanoid" id="A0A287DCI1"/>
<gene>
    <name evidence="2" type="primary">CYREN</name>
</gene>
<name>A0A287DCI1_ICTTR</name>
<protein>
    <submittedName>
        <fullName evidence="2">Cell cycle regulator of NHEJ</fullName>
    </submittedName>
</protein>
<reference evidence="2" key="2">
    <citation type="submission" date="2025-08" db="UniProtKB">
        <authorList>
            <consortium name="Ensembl"/>
        </authorList>
    </citation>
    <scope>IDENTIFICATION</scope>
</reference>
<dbReference type="Ensembl" id="ENSSTOT00000035319.1">
    <property type="protein sequence ID" value="ENSSTOP00000031248.1"/>
    <property type="gene ID" value="ENSSTOG00000030552.1"/>
</dbReference>
<feature type="compositionally biased region" description="Polar residues" evidence="1">
    <location>
        <begin position="142"/>
        <end position="153"/>
    </location>
</feature>